<reference evidence="1 2" key="1">
    <citation type="submission" date="2017-11" db="EMBL/GenBank/DDBJ databases">
        <title>Complete genome of a free-living desiccation-tolerant cyanobacterium and its photosynthetic adaptation to extreme terrestrial habitat.</title>
        <authorList>
            <person name="Shang J."/>
        </authorList>
    </citation>
    <scope>NUCLEOTIDE SEQUENCE [LARGE SCALE GENOMIC DNA]</scope>
    <source>
        <strain evidence="1 2">CCNUN1</strain>
    </source>
</reference>
<dbReference type="KEGG" id="nfl:COO91_04145"/>
<dbReference type="Proteomes" id="UP000232003">
    <property type="component" value="Chromosome"/>
</dbReference>
<accession>A0A2K8SS63</accession>
<keyword evidence="2" id="KW-1185">Reference proteome</keyword>
<name>A0A2K8SS63_9NOSO</name>
<dbReference type="EMBL" id="CP024785">
    <property type="protein sequence ID" value="AUB38180.1"/>
    <property type="molecule type" value="Genomic_DNA"/>
</dbReference>
<evidence type="ECO:0000313" key="1">
    <source>
        <dbReference type="EMBL" id="AUB38180.1"/>
    </source>
</evidence>
<proteinExistence type="predicted"/>
<gene>
    <name evidence="1" type="ORF">COO91_04145</name>
</gene>
<sequence length="44" mass="5152">MFPFQQLLTPHRNESSPLLTEYQELLLTAIVTATPIRRLFYQSS</sequence>
<dbReference type="AlphaFoldDB" id="A0A2K8SS63"/>
<organism evidence="1 2">
    <name type="scientific">Nostoc flagelliforme CCNUN1</name>
    <dbReference type="NCBI Taxonomy" id="2038116"/>
    <lineage>
        <taxon>Bacteria</taxon>
        <taxon>Bacillati</taxon>
        <taxon>Cyanobacteriota</taxon>
        <taxon>Cyanophyceae</taxon>
        <taxon>Nostocales</taxon>
        <taxon>Nostocaceae</taxon>
        <taxon>Nostoc</taxon>
    </lineage>
</organism>
<evidence type="ECO:0000313" key="2">
    <source>
        <dbReference type="Proteomes" id="UP000232003"/>
    </source>
</evidence>
<protein>
    <submittedName>
        <fullName evidence="1">Uncharacterized protein</fullName>
    </submittedName>
</protein>